<gene>
    <name evidence="1" type="ORF">LF1_22770</name>
</gene>
<keyword evidence="2" id="KW-1185">Reference proteome</keyword>
<comment type="caution">
    <text evidence="1">The sequence shown here is derived from an EMBL/GenBank/DDBJ whole genome shotgun (WGS) entry which is preliminary data.</text>
</comment>
<evidence type="ECO:0000313" key="2">
    <source>
        <dbReference type="Proteomes" id="UP000322699"/>
    </source>
</evidence>
<reference evidence="1 2" key="1">
    <citation type="submission" date="2019-08" db="EMBL/GenBank/DDBJ databases">
        <title>Deep-cultivation of Planctomycetes and their phenomic and genomic characterization uncovers novel biology.</title>
        <authorList>
            <person name="Wiegand S."/>
            <person name="Jogler M."/>
            <person name="Boedeker C."/>
            <person name="Pinto D."/>
            <person name="Vollmers J."/>
            <person name="Rivas-Marin E."/>
            <person name="Kohn T."/>
            <person name="Peeters S.H."/>
            <person name="Heuer A."/>
            <person name="Rast P."/>
            <person name="Oberbeckmann S."/>
            <person name="Bunk B."/>
            <person name="Jeske O."/>
            <person name="Meyerdierks A."/>
            <person name="Storesund J.E."/>
            <person name="Kallscheuer N."/>
            <person name="Luecker S."/>
            <person name="Lage O.M."/>
            <person name="Pohl T."/>
            <person name="Merkel B.J."/>
            <person name="Hornburger P."/>
            <person name="Mueller R.-W."/>
            <person name="Bruemmer F."/>
            <person name="Labrenz M."/>
            <person name="Spormann A.M."/>
            <person name="Op Den Camp H."/>
            <person name="Overmann J."/>
            <person name="Amann R."/>
            <person name="Jetten M.S.M."/>
            <person name="Mascher T."/>
            <person name="Medema M.H."/>
            <person name="Devos D.P."/>
            <person name="Kaster A.-K."/>
            <person name="Ovreas L."/>
            <person name="Rohde M."/>
            <person name="Galperin M.Y."/>
            <person name="Jogler C."/>
        </authorList>
    </citation>
    <scope>NUCLEOTIDE SEQUENCE [LARGE SCALE GENOMIC DNA]</scope>
    <source>
        <strain evidence="1 2">LF1</strain>
    </source>
</reference>
<dbReference type="OrthoDB" id="291704at2"/>
<proteinExistence type="predicted"/>
<accession>A0A5B1CJN5</accession>
<dbReference type="Proteomes" id="UP000322699">
    <property type="component" value="Unassembled WGS sequence"/>
</dbReference>
<protein>
    <submittedName>
        <fullName evidence="1">Uncharacterized protein</fullName>
    </submittedName>
</protein>
<dbReference type="RefSeq" id="WP_149752733.1">
    <property type="nucleotide sequence ID" value="NZ_LWSK01000004.1"/>
</dbReference>
<dbReference type="AlphaFoldDB" id="A0A5B1CJN5"/>
<evidence type="ECO:0000313" key="1">
    <source>
        <dbReference type="EMBL" id="KAA1259740.1"/>
    </source>
</evidence>
<dbReference type="EMBL" id="VRLW01000001">
    <property type="protein sequence ID" value="KAA1259740.1"/>
    <property type="molecule type" value="Genomic_DNA"/>
</dbReference>
<organism evidence="1 2">
    <name type="scientific">Rubripirellula obstinata</name>
    <dbReference type="NCBI Taxonomy" id="406547"/>
    <lineage>
        <taxon>Bacteria</taxon>
        <taxon>Pseudomonadati</taxon>
        <taxon>Planctomycetota</taxon>
        <taxon>Planctomycetia</taxon>
        <taxon>Pirellulales</taxon>
        <taxon>Pirellulaceae</taxon>
        <taxon>Rubripirellula</taxon>
    </lineage>
</organism>
<sequence length="70" mass="7742">MDREELLKLIDTGPVKITMNDGSQYTVNDHKDVAVGDLTAYVLVRDPRGILRGTHLSLVCMASVEELQEA</sequence>
<name>A0A5B1CJN5_9BACT</name>